<proteinExistence type="inferred from homology"/>
<dbReference type="PANTHER" id="PTHR13887">
    <property type="entry name" value="GLUTATHIONE S-TRANSFERASE KAPPA"/>
    <property type="match status" value="1"/>
</dbReference>
<dbReference type="Pfam" id="PF13462">
    <property type="entry name" value="Thioredoxin_4"/>
    <property type="match status" value="1"/>
</dbReference>
<dbReference type="PANTHER" id="PTHR13887:SF14">
    <property type="entry name" value="DISULFIDE BOND FORMATION PROTEIN D"/>
    <property type="match status" value="1"/>
</dbReference>
<evidence type="ECO:0000313" key="8">
    <source>
        <dbReference type="EMBL" id="MFC6884499.1"/>
    </source>
</evidence>
<feature type="compositionally biased region" description="Gly residues" evidence="6">
    <location>
        <begin position="35"/>
        <end position="45"/>
    </location>
</feature>
<feature type="compositionally biased region" description="Low complexity" evidence="6">
    <location>
        <begin position="74"/>
        <end position="83"/>
    </location>
</feature>
<dbReference type="RefSeq" id="WP_160820193.1">
    <property type="nucleotide sequence ID" value="NZ_JBHSXE010000001.1"/>
</dbReference>
<evidence type="ECO:0000256" key="5">
    <source>
        <dbReference type="ARBA" id="ARBA00023284"/>
    </source>
</evidence>
<dbReference type="PROSITE" id="PS51352">
    <property type="entry name" value="THIOREDOXIN_2"/>
    <property type="match status" value="1"/>
</dbReference>
<dbReference type="Proteomes" id="UP001596380">
    <property type="component" value="Unassembled WGS sequence"/>
</dbReference>
<feature type="region of interest" description="Disordered" evidence="6">
    <location>
        <begin position="34"/>
        <end position="90"/>
    </location>
</feature>
<name>A0ABW2CV15_9ACTN</name>
<keyword evidence="3" id="KW-0560">Oxidoreductase</keyword>
<keyword evidence="4" id="KW-1015">Disulfide bond</keyword>
<evidence type="ECO:0000256" key="1">
    <source>
        <dbReference type="ARBA" id="ARBA00005791"/>
    </source>
</evidence>
<dbReference type="EMBL" id="JBHSXS010000028">
    <property type="protein sequence ID" value="MFC6884499.1"/>
    <property type="molecule type" value="Genomic_DNA"/>
</dbReference>
<evidence type="ECO:0000256" key="4">
    <source>
        <dbReference type="ARBA" id="ARBA00023157"/>
    </source>
</evidence>
<protein>
    <submittedName>
        <fullName evidence="8">DsbA family protein</fullName>
    </submittedName>
</protein>
<comment type="similarity">
    <text evidence="1">Belongs to the thioredoxin family. DsbA subfamily.</text>
</comment>
<evidence type="ECO:0000313" key="9">
    <source>
        <dbReference type="Proteomes" id="UP001596380"/>
    </source>
</evidence>
<organism evidence="8 9">
    <name type="scientific">Actinomadura yumaensis</name>
    <dbReference type="NCBI Taxonomy" id="111807"/>
    <lineage>
        <taxon>Bacteria</taxon>
        <taxon>Bacillati</taxon>
        <taxon>Actinomycetota</taxon>
        <taxon>Actinomycetes</taxon>
        <taxon>Streptosporangiales</taxon>
        <taxon>Thermomonosporaceae</taxon>
        <taxon>Actinomadura</taxon>
    </lineage>
</organism>
<dbReference type="InterPro" id="IPR012336">
    <property type="entry name" value="Thioredoxin-like_fold"/>
</dbReference>
<feature type="compositionally biased region" description="Low complexity" evidence="6">
    <location>
        <begin position="46"/>
        <end position="55"/>
    </location>
</feature>
<keyword evidence="2" id="KW-0732">Signal</keyword>
<dbReference type="Gene3D" id="3.40.30.10">
    <property type="entry name" value="Glutaredoxin"/>
    <property type="match status" value="1"/>
</dbReference>
<dbReference type="InterPro" id="IPR036249">
    <property type="entry name" value="Thioredoxin-like_sf"/>
</dbReference>
<dbReference type="SUPFAM" id="SSF52833">
    <property type="entry name" value="Thioredoxin-like"/>
    <property type="match status" value="1"/>
</dbReference>
<evidence type="ECO:0000256" key="6">
    <source>
        <dbReference type="SAM" id="MobiDB-lite"/>
    </source>
</evidence>
<comment type="caution">
    <text evidence="8">The sequence shown here is derived from an EMBL/GenBank/DDBJ whole genome shotgun (WGS) entry which is preliminary data.</text>
</comment>
<reference evidence="9" key="1">
    <citation type="journal article" date="2019" name="Int. J. Syst. Evol. Microbiol.">
        <title>The Global Catalogue of Microorganisms (GCM) 10K type strain sequencing project: providing services to taxonomists for standard genome sequencing and annotation.</title>
        <authorList>
            <consortium name="The Broad Institute Genomics Platform"/>
            <consortium name="The Broad Institute Genome Sequencing Center for Infectious Disease"/>
            <person name="Wu L."/>
            <person name="Ma J."/>
        </authorList>
    </citation>
    <scope>NUCLEOTIDE SEQUENCE [LARGE SCALE GENOMIC DNA]</scope>
    <source>
        <strain evidence="9">JCM 3369</strain>
    </source>
</reference>
<feature type="domain" description="Thioredoxin" evidence="7">
    <location>
        <begin position="80"/>
        <end position="260"/>
    </location>
</feature>
<accession>A0ABW2CV15</accession>
<evidence type="ECO:0000256" key="3">
    <source>
        <dbReference type="ARBA" id="ARBA00023002"/>
    </source>
</evidence>
<evidence type="ECO:0000256" key="2">
    <source>
        <dbReference type="ARBA" id="ARBA00022729"/>
    </source>
</evidence>
<sequence>MRVGPVDGARGRIIAAAAVAALVLALLVAGTLTGRDGGTGPGRTGAAGASGAAASGDGGSDDPDGEVVAPSRPSPGAGPTIAGPTPPPIDATLRQGSDRAAVTIVEFGDYQCPSCGTFARRTKPELVRRYVDGGVAQFIWRDFPWAGKESTRSAVAARAAGRQGRFWQFHDALYAHQFPERSGRLTDAYLRGIAKRLGLDLARYDADRRDPALREAVEGDYGFGQRLGVPGTPAFLINGIPFFGDQPLKAFVKRIEQARRER</sequence>
<dbReference type="InterPro" id="IPR013766">
    <property type="entry name" value="Thioredoxin_domain"/>
</dbReference>
<keyword evidence="9" id="KW-1185">Reference proteome</keyword>
<evidence type="ECO:0000259" key="7">
    <source>
        <dbReference type="PROSITE" id="PS51352"/>
    </source>
</evidence>
<gene>
    <name evidence="8" type="ORF">ACFQKB_32395</name>
</gene>
<keyword evidence="5" id="KW-0676">Redox-active center</keyword>